<evidence type="ECO:0000313" key="5">
    <source>
        <dbReference type="EMBL" id="KAL1117162.1"/>
    </source>
</evidence>
<comment type="caution">
    <text evidence="5">The sequence shown here is derived from an EMBL/GenBank/DDBJ whole genome shotgun (WGS) entry which is preliminary data.</text>
</comment>
<dbReference type="Gene3D" id="3.40.50.300">
    <property type="entry name" value="P-loop containing nucleotide triphosphate hydrolases"/>
    <property type="match status" value="1"/>
</dbReference>
<dbReference type="AlphaFoldDB" id="A0ABD0Y1U2"/>
<proteinExistence type="inferred from homology"/>
<dbReference type="PANTHER" id="PTHR45916">
    <property type="entry name" value="STRUCTURAL MAINTENANCE OF CHROMOSOMES PROTEIN 5"/>
    <property type="match status" value="1"/>
</dbReference>
<keyword evidence="6" id="KW-1185">Reference proteome</keyword>
<dbReference type="EMBL" id="JBFDAA010000016">
    <property type="protein sequence ID" value="KAL1117162.1"/>
    <property type="molecule type" value="Genomic_DNA"/>
</dbReference>
<keyword evidence="3 4" id="KW-0175">Coiled coil</keyword>
<evidence type="ECO:0000256" key="2">
    <source>
        <dbReference type="ARBA" id="ARBA00018687"/>
    </source>
</evidence>
<comment type="similarity">
    <text evidence="1">Belongs to the SMC family. SMC5 subfamily.</text>
</comment>
<dbReference type="Proteomes" id="UP001558652">
    <property type="component" value="Unassembled WGS sequence"/>
</dbReference>
<evidence type="ECO:0000313" key="6">
    <source>
        <dbReference type="Proteomes" id="UP001558652"/>
    </source>
</evidence>
<gene>
    <name evidence="5" type="ORF">AAG570_004489</name>
</gene>
<evidence type="ECO:0000256" key="1">
    <source>
        <dbReference type="ARBA" id="ARBA00010171"/>
    </source>
</evidence>
<feature type="coiled-coil region" evidence="4">
    <location>
        <begin position="4"/>
        <end position="31"/>
    </location>
</feature>
<name>A0ABD0Y1U2_9HEMI</name>
<sequence>MKNYENYKVEVEKLSKELEGCKNRCVVLEDEIADIKGKWYPKLVNLIEIINNKFSEFFQTMRCVGVVELDKGTKEEEFENYGLSIKVKFRDEQKLQQLDSCVQSGGERALTTAVFMLSLQGITNVPFRCVDEINQGMDEFNERRVYELLTNSVSQLDTAQYFLLTPKVRPTFYLEL</sequence>
<dbReference type="SUPFAM" id="SSF52540">
    <property type="entry name" value="P-loop containing nucleoside triphosphate hydrolases"/>
    <property type="match status" value="1"/>
</dbReference>
<protein>
    <recommendedName>
        <fullName evidence="2">Structural maintenance of chromosomes protein 5</fullName>
    </recommendedName>
</protein>
<accession>A0ABD0Y1U2</accession>
<reference evidence="5 6" key="1">
    <citation type="submission" date="2024-07" db="EMBL/GenBank/DDBJ databases">
        <title>Chromosome-level genome assembly of the water stick insect Ranatra chinensis (Heteroptera: Nepidae).</title>
        <authorList>
            <person name="Liu X."/>
        </authorList>
    </citation>
    <scope>NUCLEOTIDE SEQUENCE [LARGE SCALE GENOMIC DNA]</scope>
    <source>
        <strain evidence="5">Cailab_2021Rc</strain>
        <tissue evidence="5">Muscle</tissue>
    </source>
</reference>
<evidence type="ECO:0000256" key="3">
    <source>
        <dbReference type="ARBA" id="ARBA00023054"/>
    </source>
</evidence>
<dbReference type="PANTHER" id="PTHR45916:SF1">
    <property type="entry name" value="STRUCTURAL MAINTENANCE OF CHROMOSOMES PROTEIN 5"/>
    <property type="match status" value="1"/>
</dbReference>
<organism evidence="5 6">
    <name type="scientific">Ranatra chinensis</name>
    <dbReference type="NCBI Taxonomy" id="642074"/>
    <lineage>
        <taxon>Eukaryota</taxon>
        <taxon>Metazoa</taxon>
        <taxon>Ecdysozoa</taxon>
        <taxon>Arthropoda</taxon>
        <taxon>Hexapoda</taxon>
        <taxon>Insecta</taxon>
        <taxon>Pterygota</taxon>
        <taxon>Neoptera</taxon>
        <taxon>Paraneoptera</taxon>
        <taxon>Hemiptera</taxon>
        <taxon>Heteroptera</taxon>
        <taxon>Panheteroptera</taxon>
        <taxon>Nepomorpha</taxon>
        <taxon>Nepidae</taxon>
        <taxon>Ranatrinae</taxon>
        <taxon>Ranatra</taxon>
    </lineage>
</organism>
<evidence type="ECO:0000256" key="4">
    <source>
        <dbReference type="SAM" id="Coils"/>
    </source>
</evidence>
<dbReference type="InterPro" id="IPR027417">
    <property type="entry name" value="P-loop_NTPase"/>
</dbReference>